<accession>A0A364KZ08</accession>
<reference evidence="2 3" key="1">
    <citation type="journal article" date="2017" name="Biotechnol. Biofuels">
        <title>Differential beta-glucosidase expression as a function of carbon source availability in Talaromyces amestolkiae: a genomic and proteomic approach.</title>
        <authorList>
            <person name="de Eugenio L.I."/>
            <person name="Mendez-Liter J.A."/>
            <person name="Nieto-Dominguez M."/>
            <person name="Alonso L."/>
            <person name="Gil-Munoz J."/>
            <person name="Barriuso J."/>
            <person name="Prieto A."/>
            <person name="Martinez M.J."/>
        </authorList>
    </citation>
    <scope>NUCLEOTIDE SEQUENCE [LARGE SCALE GENOMIC DNA]</scope>
    <source>
        <strain evidence="2 3">CIB</strain>
    </source>
</reference>
<dbReference type="RefSeq" id="XP_040733306.1">
    <property type="nucleotide sequence ID" value="XM_040877208.1"/>
</dbReference>
<feature type="compositionally biased region" description="Pro residues" evidence="1">
    <location>
        <begin position="28"/>
        <end position="44"/>
    </location>
</feature>
<evidence type="ECO:0000256" key="1">
    <source>
        <dbReference type="SAM" id="MobiDB-lite"/>
    </source>
</evidence>
<feature type="region of interest" description="Disordered" evidence="1">
    <location>
        <begin position="108"/>
        <end position="129"/>
    </location>
</feature>
<sequence length="484" mass="55164">MIQETTARKRSSGSTSKRKKSQRLKINPPKPPRLILHPPKPPQQKPTKLKMVLRPPPKSLSLEVDHSPPRWKEVTLLGNGEDASYDYGDICKVQSIMKVFNGTLSATRKVESNEKKLSRDPLLPSDVTTTETDTMTEDMRAKLEMNDILQEALKCHHCEKTMRLKPEAMESDILHGIYSCSEDPPFLISQPCDEDDVAPDEMPKAVSEPGYLHLATTAQQEQYLQLVEKFITRNRERKVFRNMREGVDQGYESKFAFYCVDYHIHQHFIHRRSILNYCRSNEEMDEVQTWKKDLAKWAAKNNAQLASQQREMQDESEFTVTTSSTTAPIQVARKANPGLFDPFSTSTTFSGEESSSSRNSSIFSSSMSHSSPSTAASSPPKAGSLPNTPPPITIPWPKEQAAFSNQISLHRHLTNSHERAARVLQVRERYHRTMRKRAEQRRDGLIIANYEAAFALQKWQRGRGGPLAMQRQRSIGELLNEYNR</sequence>
<evidence type="ECO:0000313" key="3">
    <source>
        <dbReference type="Proteomes" id="UP000249363"/>
    </source>
</evidence>
<dbReference type="GeneID" id="63794018"/>
<feature type="region of interest" description="Disordered" evidence="1">
    <location>
        <begin position="1"/>
        <end position="49"/>
    </location>
</feature>
<gene>
    <name evidence="2" type="ORF">BHQ10_004802</name>
</gene>
<dbReference type="AlphaFoldDB" id="A0A364KZ08"/>
<name>A0A364KZ08_TALAM</name>
<feature type="region of interest" description="Disordered" evidence="1">
    <location>
        <begin position="344"/>
        <end position="396"/>
    </location>
</feature>
<feature type="compositionally biased region" description="Basic residues" evidence="1">
    <location>
        <begin position="8"/>
        <end position="23"/>
    </location>
</feature>
<dbReference type="Proteomes" id="UP000249363">
    <property type="component" value="Unassembled WGS sequence"/>
</dbReference>
<keyword evidence="3" id="KW-1185">Reference proteome</keyword>
<feature type="region of interest" description="Disordered" evidence="1">
    <location>
        <begin position="305"/>
        <end position="324"/>
    </location>
</feature>
<comment type="caution">
    <text evidence="2">The sequence shown here is derived from an EMBL/GenBank/DDBJ whole genome shotgun (WGS) entry which is preliminary data.</text>
</comment>
<evidence type="ECO:0000313" key="2">
    <source>
        <dbReference type="EMBL" id="RAO68790.1"/>
    </source>
</evidence>
<proteinExistence type="predicted"/>
<dbReference type="OrthoDB" id="4226302at2759"/>
<feature type="compositionally biased region" description="Basic and acidic residues" evidence="1">
    <location>
        <begin position="108"/>
        <end position="119"/>
    </location>
</feature>
<protein>
    <submittedName>
        <fullName evidence="2">Uncharacterized protein</fullName>
    </submittedName>
</protein>
<organism evidence="2 3">
    <name type="scientific">Talaromyces amestolkiae</name>
    <dbReference type="NCBI Taxonomy" id="1196081"/>
    <lineage>
        <taxon>Eukaryota</taxon>
        <taxon>Fungi</taxon>
        <taxon>Dikarya</taxon>
        <taxon>Ascomycota</taxon>
        <taxon>Pezizomycotina</taxon>
        <taxon>Eurotiomycetes</taxon>
        <taxon>Eurotiomycetidae</taxon>
        <taxon>Eurotiales</taxon>
        <taxon>Trichocomaceae</taxon>
        <taxon>Talaromyces</taxon>
        <taxon>Talaromyces sect. Talaromyces</taxon>
    </lineage>
</organism>
<dbReference type="EMBL" id="MIKG01000008">
    <property type="protein sequence ID" value="RAO68790.1"/>
    <property type="molecule type" value="Genomic_DNA"/>
</dbReference>
<feature type="compositionally biased region" description="Low complexity" evidence="1">
    <location>
        <begin position="344"/>
        <end position="378"/>
    </location>
</feature>